<evidence type="ECO:0000313" key="7">
    <source>
        <dbReference type="Proteomes" id="UP000504603"/>
    </source>
</evidence>
<keyword evidence="3" id="KW-0964">Secreted</keyword>
<dbReference type="SUPFAM" id="SSF51126">
    <property type="entry name" value="Pectin lyase-like"/>
    <property type="match status" value="1"/>
</dbReference>
<dbReference type="InterPro" id="IPR011050">
    <property type="entry name" value="Pectin_lyase_fold/virulence"/>
</dbReference>
<comment type="pathway">
    <text evidence="2">Glycan metabolism; pectin degradation; 2-dehydro-3-deoxy-D-gluconate from pectin: step 1/5.</text>
</comment>
<reference evidence="8" key="1">
    <citation type="submission" date="2025-08" db="UniProtKB">
        <authorList>
            <consortium name="RefSeq"/>
        </authorList>
    </citation>
    <scope>IDENTIFICATION</scope>
    <source>
        <strain evidence="8">OHB3-1</strain>
    </source>
</reference>
<dbReference type="RefSeq" id="XP_022156268.1">
    <property type="nucleotide sequence ID" value="XM_022300576.1"/>
</dbReference>
<dbReference type="GO" id="GO:0030599">
    <property type="term" value="F:pectinesterase activity"/>
    <property type="evidence" value="ECO:0007669"/>
    <property type="project" value="InterPro"/>
</dbReference>
<evidence type="ECO:0000259" key="6">
    <source>
        <dbReference type="Pfam" id="PF01095"/>
    </source>
</evidence>
<feature type="domain" description="Pectinesterase catalytic" evidence="6">
    <location>
        <begin position="5"/>
        <end position="108"/>
    </location>
</feature>
<dbReference type="InterPro" id="IPR000070">
    <property type="entry name" value="Pectinesterase_cat"/>
</dbReference>
<dbReference type="UniPathway" id="UPA00545">
    <property type="reaction ID" value="UER00823"/>
</dbReference>
<dbReference type="GO" id="GO:0045490">
    <property type="term" value="P:pectin catabolic process"/>
    <property type="evidence" value="ECO:0007669"/>
    <property type="project" value="UniProtKB-UniPathway"/>
</dbReference>
<evidence type="ECO:0000256" key="4">
    <source>
        <dbReference type="ARBA" id="ARBA00022801"/>
    </source>
</evidence>
<dbReference type="GeneID" id="111023201"/>
<dbReference type="KEGG" id="mcha:111023201"/>
<dbReference type="Proteomes" id="UP000504603">
    <property type="component" value="Unplaced"/>
</dbReference>
<dbReference type="OrthoDB" id="2019149at2759"/>
<evidence type="ECO:0000256" key="5">
    <source>
        <dbReference type="ARBA" id="ARBA00023085"/>
    </source>
</evidence>
<evidence type="ECO:0000256" key="2">
    <source>
        <dbReference type="ARBA" id="ARBA00005184"/>
    </source>
</evidence>
<name>A0A6J1DQ60_MOMCH</name>
<comment type="subcellular location">
    <subcellularLocation>
        <location evidence="1">Secreted</location>
        <location evidence="1">Cell wall</location>
    </subcellularLocation>
</comment>
<organism evidence="7 8">
    <name type="scientific">Momordica charantia</name>
    <name type="common">Bitter gourd</name>
    <name type="synonym">Balsam pear</name>
    <dbReference type="NCBI Taxonomy" id="3673"/>
    <lineage>
        <taxon>Eukaryota</taxon>
        <taxon>Viridiplantae</taxon>
        <taxon>Streptophyta</taxon>
        <taxon>Embryophyta</taxon>
        <taxon>Tracheophyta</taxon>
        <taxon>Spermatophyta</taxon>
        <taxon>Magnoliopsida</taxon>
        <taxon>eudicotyledons</taxon>
        <taxon>Gunneridae</taxon>
        <taxon>Pentapetalae</taxon>
        <taxon>rosids</taxon>
        <taxon>fabids</taxon>
        <taxon>Cucurbitales</taxon>
        <taxon>Cucurbitaceae</taxon>
        <taxon>Momordiceae</taxon>
        <taxon>Momordica</taxon>
    </lineage>
</organism>
<evidence type="ECO:0000256" key="1">
    <source>
        <dbReference type="ARBA" id="ARBA00004191"/>
    </source>
</evidence>
<dbReference type="AlphaFoldDB" id="A0A6J1DQ60"/>
<accession>A0A6J1DQ60</accession>
<keyword evidence="3" id="KW-0134">Cell wall</keyword>
<keyword evidence="4" id="KW-0378">Hydrolase</keyword>
<sequence length="136" mass="15476">MDLVTYKSISDGIAAPDNGDTRFYIRVTSRIYHEHIEILYAKKFIALIGDNISTTIIVDNQSTGFGTAETATLTKYITFENSAGSENGQGVAFFNNANQAVYYKCTFSLGFKIHFLYKTRYSSKIAKFMEQSYIWW</sequence>
<proteinExistence type="predicted"/>
<dbReference type="Pfam" id="PF01095">
    <property type="entry name" value="Pectinesterase"/>
    <property type="match status" value="1"/>
</dbReference>
<evidence type="ECO:0000313" key="8">
    <source>
        <dbReference type="RefSeq" id="XP_022156268.1"/>
    </source>
</evidence>
<keyword evidence="7" id="KW-1185">Reference proteome</keyword>
<evidence type="ECO:0000256" key="3">
    <source>
        <dbReference type="ARBA" id="ARBA00022512"/>
    </source>
</evidence>
<gene>
    <name evidence="8" type="primary">LOC111023201</name>
</gene>
<dbReference type="PANTHER" id="PTHR31707">
    <property type="entry name" value="PECTINESTERASE"/>
    <property type="match status" value="1"/>
</dbReference>
<dbReference type="GO" id="GO:0042545">
    <property type="term" value="P:cell wall modification"/>
    <property type="evidence" value="ECO:0007669"/>
    <property type="project" value="InterPro"/>
</dbReference>
<protein>
    <submittedName>
        <fullName evidence="8">Pectinesterase-like isoform X1</fullName>
    </submittedName>
</protein>
<keyword evidence="5" id="KW-0063">Aspartyl esterase</keyword>
<dbReference type="Gene3D" id="2.160.20.10">
    <property type="entry name" value="Single-stranded right-handed beta-helix, Pectin lyase-like"/>
    <property type="match status" value="1"/>
</dbReference>
<dbReference type="InterPro" id="IPR012334">
    <property type="entry name" value="Pectin_lyas_fold"/>
</dbReference>